<keyword evidence="1" id="KW-0812">Transmembrane</keyword>
<evidence type="ECO:0000313" key="2">
    <source>
        <dbReference type="EMBL" id="KAG0562977.1"/>
    </source>
</evidence>
<accession>A0A8T0GWQ3</accession>
<evidence type="ECO:0000313" key="3">
    <source>
        <dbReference type="Proteomes" id="UP000822688"/>
    </source>
</evidence>
<protein>
    <submittedName>
        <fullName evidence="2">Uncharacterized protein</fullName>
    </submittedName>
</protein>
<comment type="caution">
    <text evidence="2">The sequence shown here is derived from an EMBL/GenBank/DDBJ whole genome shotgun (WGS) entry which is preliminary data.</text>
</comment>
<dbReference type="EMBL" id="CM026430">
    <property type="protein sequence ID" value="KAG0562977.1"/>
    <property type="molecule type" value="Genomic_DNA"/>
</dbReference>
<dbReference type="AlphaFoldDB" id="A0A8T0GWQ3"/>
<keyword evidence="3" id="KW-1185">Reference proteome</keyword>
<proteinExistence type="predicted"/>
<keyword evidence="1" id="KW-1133">Transmembrane helix</keyword>
<name>A0A8T0GWQ3_CERPU</name>
<organism evidence="2 3">
    <name type="scientific">Ceratodon purpureus</name>
    <name type="common">Fire moss</name>
    <name type="synonym">Dicranum purpureum</name>
    <dbReference type="NCBI Taxonomy" id="3225"/>
    <lineage>
        <taxon>Eukaryota</taxon>
        <taxon>Viridiplantae</taxon>
        <taxon>Streptophyta</taxon>
        <taxon>Embryophyta</taxon>
        <taxon>Bryophyta</taxon>
        <taxon>Bryophytina</taxon>
        <taxon>Bryopsida</taxon>
        <taxon>Dicranidae</taxon>
        <taxon>Pseudoditrichales</taxon>
        <taxon>Ditrichaceae</taxon>
        <taxon>Ceratodon</taxon>
    </lineage>
</organism>
<dbReference type="Proteomes" id="UP000822688">
    <property type="component" value="Chromosome 9"/>
</dbReference>
<sequence length="137" mass="15723">MKVICFGPTTNVDGARSFLCPSNYQSHAETDSWIHSCHHCPAHVKQPWSRQVNRSRGTHGHRRVVISSSCSYNSLAVHVNITGKFIFYSRKHLVYVGSQAAQRELQHLWYRWVSWFLLITDVIRLAFILSAIVLTIS</sequence>
<evidence type="ECO:0000256" key="1">
    <source>
        <dbReference type="SAM" id="Phobius"/>
    </source>
</evidence>
<reference evidence="2" key="1">
    <citation type="submission" date="2020-06" db="EMBL/GenBank/DDBJ databases">
        <title>WGS assembly of Ceratodon purpureus strain R40.</title>
        <authorList>
            <person name="Carey S.B."/>
            <person name="Jenkins J."/>
            <person name="Shu S."/>
            <person name="Lovell J.T."/>
            <person name="Sreedasyam A."/>
            <person name="Maumus F."/>
            <person name="Tiley G.P."/>
            <person name="Fernandez-Pozo N."/>
            <person name="Barry K."/>
            <person name="Chen C."/>
            <person name="Wang M."/>
            <person name="Lipzen A."/>
            <person name="Daum C."/>
            <person name="Saski C.A."/>
            <person name="Payton A.C."/>
            <person name="Mcbreen J.C."/>
            <person name="Conrad R.E."/>
            <person name="Kollar L.M."/>
            <person name="Olsson S."/>
            <person name="Huttunen S."/>
            <person name="Landis J.B."/>
            <person name="Wickett N.J."/>
            <person name="Johnson M.G."/>
            <person name="Rensing S.A."/>
            <person name="Grimwood J."/>
            <person name="Schmutz J."/>
            <person name="Mcdaniel S.F."/>
        </authorList>
    </citation>
    <scope>NUCLEOTIDE SEQUENCE</scope>
    <source>
        <strain evidence="2">R40</strain>
    </source>
</reference>
<feature type="transmembrane region" description="Helical" evidence="1">
    <location>
        <begin position="112"/>
        <end position="136"/>
    </location>
</feature>
<gene>
    <name evidence="2" type="ORF">KC19_9G186500</name>
</gene>
<keyword evidence="1" id="KW-0472">Membrane</keyword>